<dbReference type="EMBL" id="SJPZ01000012">
    <property type="protein sequence ID" value="TWU59499.1"/>
    <property type="molecule type" value="Genomic_DNA"/>
</dbReference>
<dbReference type="RefSeq" id="WP_146416612.1">
    <property type="nucleotide sequence ID" value="NZ_SJPZ01000012.1"/>
</dbReference>
<evidence type="ECO:0000313" key="1">
    <source>
        <dbReference type="EMBL" id="TWU59499.1"/>
    </source>
</evidence>
<dbReference type="OrthoDB" id="272663at2"/>
<name>A0A5C6FIM4_9PLAN</name>
<accession>A0A5C6FIM4</accession>
<proteinExistence type="predicted"/>
<evidence type="ECO:0000313" key="2">
    <source>
        <dbReference type="Proteomes" id="UP000316476"/>
    </source>
</evidence>
<comment type="caution">
    <text evidence="1">The sequence shown here is derived from an EMBL/GenBank/DDBJ whole genome shotgun (WGS) entry which is preliminary data.</text>
</comment>
<sequence>MPDKTNARLQYAELVRHFLAGRMTNHQYENRCDDLIDDGDDAVNQIYCELWKSYCDFREHRMGLRHGMTRDGRRLAARWIMFLRSGRPYEYPIYGCLPTLITIMTLGLVRKPDPLSLGDSDVWPYFRHSDFQCDLARPTLLNGRSGHMVADIG</sequence>
<gene>
    <name evidence="1" type="ORF">V7x_56200</name>
</gene>
<dbReference type="AlphaFoldDB" id="A0A5C6FIM4"/>
<protein>
    <submittedName>
        <fullName evidence="1">Uncharacterized protein</fullName>
    </submittedName>
</protein>
<organism evidence="1 2">
    <name type="scientific">Crateriforma conspicua</name>
    <dbReference type="NCBI Taxonomy" id="2527996"/>
    <lineage>
        <taxon>Bacteria</taxon>
        <taxon>Pseudomonadati</taxon>
        <taxon>Planctomycetota</taxon>
        <taxon>Planctomycetia</taxon>
        <taxon>Planctomycetales</taxon>
        <taxon>Planctomycetaceae</taxon>
        <taxon>Crateriforma</taxon>
    </lineage>
</organism>
<reference evidence="1 2" key="1">
    <citation type="submission" date="2019-02" db="EMBL/GenBank/DDBJ databases">
        <title>Deep-cultivation of Planctomycetes and their phenomic and genomic characterization uncovers novel biology.</title>
        <authorList>
            <person name="Wiegand S."/>
            <person name="Jogler M."/>
            <person name="Boedeker C."/>
            <person name="Pinto D."/>
            <person name="Vollmers J."/>
            <person name="Rivas-Marin E."/>
            <person name="Kohn T."/>
            <person name="Peeters S.H."/>
            <person name="Heuer A."/>
            <person name="Rast P."/>
            <person name="Oberbeckmann S."/>
            <person name="Bunk B."/>
            <person name="Jeske O."/>
            <person name="Meyerdierks A."/>
            <person name="Storesund J.E."/>
            <person name="Kallscheuer N."/>
            <person name="Luecker S."/>
            <person name="Lage O.M."/>
            <person name="Pohl T."/>
            <person name="Merkel B.J."/>
            <person name="Hornburger P."/>
            <person name="Mueller R.-W."/>
            <person name="Bruemmer F."/>
            <person name="Labrenz M."/>
            <person name="Spormann A.M."/>
            <person name="Op Den Camp H."/>
            <person name="Overmann J."/>
            <person name="Amann R."/>
            <person name="Jetten M.S.M."/>
            <person name="Mascher T."/>
            <person name="Medema M.H."/>
            <person name="Devos D.P."/>
            <person name="Kaster A.-K."/>
            <person name="Ovreas L."/>
            <person name="Rohde M."/>
            <person name="Galperin M.Y."/>
            <person name="Jogler C."/>
        </authorList>
    </citation>
    <scope>NUCLEOTIDE SEQUENCE [LARGE SCALE GENOMIC DNA]</scope>
    <source>
        <strain evidence="1 2">V7</strain>
    </source>
</reference>
<dbReference type="Proteomes" id="UP000316476">
    <property type="component" value="Unassembled WGS sequence"/>
</dbReference>